<name>A0A0B0NK10_GOSAR</name>
<sequence>MTWYEIDPKGPRNYGIVRYGWGT</sequence>
<gene>
    <name evidence="1" type="ORF">F383_02487</name>
</gene>
<dbReference type="EMBL" id="KN398663">
    <property type="protein sequence ID" value="KHG12992.1"/>
    <property type="molecule type" value="Genomic_DNA"/>
</dbReference>
<keyword evidence="2" id="KW-1185">Reference proteome</keyword>
<dbReference type="AlphaFoldDB" id="A0A0B0NK10"/>
<accession>A0A0B0NK10</accession>
<organism evidence="1 2">
    <name type="scientific">Gossypium arboreum</name>
    <name type="common">Tree cotton</name>
    <name type="synonym">Gossypium nanking</name>
    <dbReference type="NCBI Taxonomy" id="29729"/>
    <lineage>
        <taxon>Eukaryota</taxon>
        <taxon>Viridiplantae</taxon>
        <taxon>Streptophyta</taxon>
        <taxon>Embryophyta</taxon>
        <taxon>Tracheophyta</taxon>
        <taxon>Spermatophyta</taxon>
        <taxon>Magnoliopsida</taxon>
        <taxon>eudicotyledons</taxon>
        <taxon>Gunneridae</taxon>
        <taxon>Pentapetalae</taxon>
        <taxon>rosids</taxon>
        <taxon>malvids</taxon>
        <taxon>Malvales</taxon>
        <taxon>Malvaceae</taxon>
        <taxon>Malvoideae</taxon>
        <taxon>Gossypium</taxon>
    </lineage>
</organism>
<dbReference type="Proteomes" id="UP000032142">
    <property type="component" value="Unassembled WGS sequence"/>
</dbReference>
<reference evidence="2" key="1">
    <citation type="submission" date="2014-09" db="EMBL/GenBank/DDBJ databases">
        <authorList>
            <person name="Mudge J."/>
            <person name="Ramaraj T."/>
            <person name="Lindquist I.E."/>
            <person name="Bharti A.K."/>
            <person name="Sundararajan A."/>
            <person name="Cameron C.T."/>
            <person name="Woodward J.E."/>
            <person name="May G.D."/>
            <person name="Brubaker C."/>
            <person name="Broadhvest J."/>
            <person name="Wilkins T.A."/>
        </authorList>
    </citation>
    <scope>NUCLEOTIDE SEQUENCE</scope>
    <source>
        <strain evidence="2">cv. AKA8401</strain>
    </source>
</reference>
<evidence type="ECO:0000313" key="2">
    <source>
        <dbReference type="Proteomes" id="UP000032142"/>
    </source>
</evidence>
<evidence type="ECO:0000313" key="1">
    <source>
        <dbReference type="EMBL" id="KHG12992.1"/>
    </source>
</evidence>
<proteinExistence type="predicted"/>
<protein>
    <submittedName>
        <fullName evidence="1">Uncharacterized protein</fullName>
    </submittedName>
</protein>